<protein>
    <recommendedName>
        <fullName evidence="3">ABC transporter substrate-binding protein</fullName>
    </recommendedName>
</protein>
<proteinExistence type="predicted"/>
<dbReference type="PANTHER" id="PTHR35271:SF1">
    <property type="entry name" value="ABC TRANSPORTER, SUBSTRATE-BINDING LIPOPROTEIN"/>
    <property type="match status" value="1"/>
</dbReference>
<evidence type="ECO:0000313" key="2">
    <source>
        <dbReference type="Proteomes" id="UP000092952"/>
    </source>
</evidence>
<reference evidence="2" key="1">
    <citation type="submission" date="2016-03" db="EMBL/GenBank/DDBJ databases">
        <title>Complete genome sequence of Solimmundus cernigliae, representing a novel lineage of polycyclic aromatic hydrocarbon degraders within the Gammaproteobacteria.</title>
        <authorList>
            <person name="Singleton D.R."/>
            <person name="Dickey A.N."/>
            <person name="Scholl E.H."/>
            <person name="Wright F.A."/>
            <person name="Aitken M.D."/>
        </authorList>
    </citation>
    <scope>NUCLEOTIDE SEQUENCE [LARGE SCALE GENOMIC DNA]</scope>
    <source>
        <strain evidence="2">TR3.2</strain>
    </source>
</reference>
<organism evidence="1 2">
    <name type="scientific">Immundisolibacter cernigliae</name>
    <dbReference type="NCBI Taxonomy" id="1810504"/>
    <lineage>
        <taxon>Bacteria</taxon>
        <taxon>Pseudomonadati</taxon>
        <taxon>Pseudomonadota</taxon>
        <taxon>Gammaproteobacteria</taxon>
        <taxon>Immundisolibacterales</taxon>
        <taxon>Immundisolibacteraceae</taxon>
        <taxon>Immundisolibacter</taxon>
    </lineage>
</organism>
<gene>
    <name evidence="1" type="ORF">PG2T_06010</name>
</gene>
<dbReference type="AlphaFoldDB" id="A0A1B1YSV3"/>
<dbReference type="KEGG" id="gbi:PG2T_06010"/>
<dbReference type="STRING" id="1810504.PG2T_06010"/>
<name>A0A1B1YSV3_9GAMM</name>
<evidence type="ECO:0000313" key="1">
    <source>
        <dbReference type="EMBL" id="ANX03792.1"/>
    </source>
</evidence>
<evidence type="ECO:0008006" key="3">
    <source>
        <dbReference type="Google" id="ProtNLM"/>
    </source>
</evidence>
<accession>A0A1B1YSV3</accession>
<dbReference type="InParanoid" id="A0A1B1YSV3"/>
<keyword evidence="2" id="KW-1185">Reference proteome</keyword>
<sequence length="274" mass="29364">MAVVPDVREPYRSVLYQMVDGIRKTASVRLLEIPGTPGAPQTQALSVADERVLIALGSTALDATSSLSTQIPIVVGAIVAPAGQPPLPGISLESDPGALFEQLLRLRPGIRTVHWLYRPARSGWLLERAQAAARKLKLELVAVATDDARAAAQGYQEILNSADSATEALWLSQDPALVNDDSTLPDILNRAWANNIVVFSGSVQHVAHGVLFALFPDNEAMGADLARLALAHASGKTARFEPNRGLRRAINRRTAEHLGVRLAAADYDLVLPAR</sequence>
<dbReference type="PANTHER" id="PTHR35271">
    <property type="entry name" value="ABC TRANSPORTER, SUBSTRATE-BINDING LIPOPROTEIN-RELATED"/>
    <property type="match status" value="1"/>
</dbReference>
<dbReference type="InterPro" id="IPR007487">
    <property type="entry name" value="ABC_transpt-TYRBP-like"/>
</dbReference>
<dbReference type="Gene3D" id="3.40.50.2300">
    <property type="match status" value="1"/>
</dbReference>
<dbReference type="Proteomes" id="UP000092952">
    <property type="component" value="Chromosome"/>
</dbReference>
<dbReference type="EMBL" id="CP014671">
    <property type="protein sequence ID" value="ANX03792.1"/>
    <property type="molecule type" value="Genomic_DNA"/>
</dbReference>